<comment type="caution">
    <text evidence="1">The sequence shown here is derived from an EMBL/GenBank/DDBJ whole genome shotgun (WGS) entry which is preliminary data.</text>
</comment>
<evidence type="ECO:0000313" key="2">
    <source>
        <dbReference type="Proteomes" id="UP000660708"/>
    </source>
</evidence>
<dbReference type="AlphaFoldDB" id="A0A8I0T4F0"/>
<dbReference type="EMBL" id="AQHF01000020">
    <property type="protein sequence ID" value="MBE0346128.1"/>
    <property type="molecule type" value="Genomic_DNA"/>
</dbReference>
<accession>A0A8I0T4F0</accession>
<name>A0A8I0T4F0_9GAMM</name>
<proteinExistence type="predicted"/>
<sequence length="59" mass="6718">MHSKYAYSFRLCLYERAVWSRRDRDVKSLLQGVVCTANMLPVLDCVCMSGLFGRGEIAT</sequence>
<protein>
    <submittedName>
        <fullName evidence="1">Uncharacterized protein</fullName>
    </submittedName>
</protein>
<dbReference type="Proteomes" id="UP000660708">
    <property type="component" value="Unassembled WGS sequence"/>
</dbReference>
<evidence type="ECO:0000313" key="1">
    <source>
        <dbReference type="EMBL" id="MBE0346128.1"/>
    </source>
</evidence>
<organism evidence="1 2">
    <name type="scientific">Pseudoalteromonas peptidolytica F12-50-A1</name>
    <dbReference type="NCBI Taxonomy" id="1315280"/>
    <lineage>
        <taxon>Bacteria</taxon>
        <taxon>Pseudomonadati</taxon>
        <taxon>Pseudomonadota</taxon>
        <taxon>Gammaproteobacteria</taxon>
        <taxon>Alteromonadales</taxon>
        <taxon>Pseudoalteromonadaceae</taxon>
        <taxon>Pseudoalteromonas</taxon>
    </lineage>
</organism>
<gene>
    <name evidence="1" type="ORF">PPEP_a1162</name>
</gene>
<keyword evidence="2" id="KW-1185">Reference proteome</keyword>
<reference evidence="1 2" key="1">
    <citation type="submission" date="2015-06" db="EMBL/GenBank/DDBJ databases">
        <title>Genome sequence of Pseudoalteromonas peptidolytica.</title>
        <authorList>
            <person name="Xie B.-B."/>
            <person name="Rong J.-C."/>
            <person name="Qin Q.-L."/>
            <person name="Zhang Y.-Z."/>
        </authorList>
    </citation>
    <scope>NUCLEOTIDE SEQUENCE [LARGE SCALE GENOMIC DNA]</scope>
    <source>
        <strain evidence="1 2">F12-50-A1</strain>
    </source>
</reference>